<protein>
    <recommendedName>
        <fullName evidence="1">F-box domain-containing protein</fullName>
    </recommendedName>
</protein>
<gene>
    <name evidence="2" type="ORF">AJ80_05101</name>
</gene>
<dbReference type="PROSITE" id="PS50181">
    <property type="entry name" value="FBOX"/>
    <property type="match status" value="1"/>
</dbReference>
<evidence type="ECO:0000313" key="2">
    <source>
        <dbReference type="EMBL" id="PGH16786.1"/>
    </source>
</evidence>
<accession>A0A2B7Y5M7</accession>
<feature type="domain" description="F-box" evidence="1">
    <location>
        <begin position="41"/>
        <end position="87"/>
    </location>
</feature>
<dbReference type="InterPro" id="IPR036047">
    <property type="entry name" value="F-box-like_dom_sf"/>
</dbReference>
<proteinExistence type="predicted"/>
<dbReference type="Proteomes" id="UP000224634">
    <property type="component" value="Unassembled WGS sequence"/>
</dbReference>
<dbReference type="SUPFAM" id="SSF81383">
    <property type="entry name" value="F-box domain"/>
    <property type="match status" value="1"/>
</dbReference>
<organism evidence="2 3">
    <name type="scientific">Polytolypa hystricis (strain UAMH7299)</name>
    <dbReference type="NCBI Taxonomy" id="1447883"/>
    <lineage>
        <taxon>Eukaryota</taxon>
        <taxon>Fungi</taxon>
        <taxon>Dikarya</taxon>
        <taxon>Ascomycota</taxon>
        <taxon>Pezizomycotina</taxon>
        <taxon>Eurotiomycetes</taxon>
        <taxon>Eurotiomycetidae</taxon>
        <taxon>Onygenales</taxon>
        <taxon>Onygenales incertae sedis</taxon>
        <taxon>Polytolypa</taxon>
    </lineage>
</organism>
<dbReference type="EMBL" id="PDNA01000071">
    <property type="protein sequence ID" value="PGH16786.1"/>
    <property type="molecule type" value="Genomic_DNA"/>
</dbReference>
<evidence type="ECO:0000313" key="3">
    <source>
        <dbReference type="Proteomes" id="UP000224634"/>
    </source>
</evidence>
<name>A0A2B7Y5M7_POLH7</name>
<sequence length="112" mass="13072">MANNPLPRLSWPSWLSWFSLWPVNRDRRAREAHHHNSRLENNLLLGLPAEMLLMVYQHLPSFDSISLTLTCSTLYYSSISSDVHRRLKSSNTARFEMFCLLEEDGLVRGYCC</sequence>
<comment type="caution">
    <text evidence="2">The sequence shown here is derived from an EMBL/GenBank/DDBJ whole genome shotgun (WGS) entry which is preliminary data.</text>
</comment>
<keyword evidence="3" id="KW-1185">Reference proteome</keyword>
<dbReference type="InterPro" id="IPR001810">
    <property type="entry name" value="F-box_dom"/>
</dbReference>
<evidence type="ECO:0000259" key="1">
    <source>
        <dbReference type="PROSITE" id="PS50181"/>
    </source>
</evidence>
<reference evidence="2 3" key="1">
    <citation type="submission" date="2017-10" db="EMBL/GenBank/DDBJ databases">
        <title>Comparative genomics in systemic dimorphic fungi from Ajellomycetaceae.</title>
        <authorList>
            <person name="Munoz J.F."/>
            <person name="Mcewen J.G."/>
            <person name="Clay O.K."/>
            <person name="Cuomo C.A."/>
        </authorList>
    </citation>
    <scope>NUCLEOTIDE SEQUENCE [LARGE SCALE GENOMIC DNA]</scope>
    <source>
        <strain evidence="2 3">UAMH7299</strain>
    </source>
</reference>
<dbReference type="AlphaFoldDB" id="A0A2B7Y5M7"/>